<evidence type="ECO:0000256" key="3">
    <source>
        <dbReference type="ARBA" id="ARBA00034247"/>
    </source>
</evidence>
<evidence type="ECO:0000313" key="7">
    <source>
        <dbReference type="EMBL" id="RXJ70555.1"/>
    </source>
</evidence>
<dbReference type="EC" id="2.7.7.65" evidence="2"/>
<evidence type="ECO:0000256" key="5">
    <source>
        <dbReference type="SAM" id="Phobius"/>
    </source>
</evidence>
<dbReference type="SMART" id="SM00267">
    <property type="entry name" value="GGDEF"/>
    <property type="match status" value="1"/>
</dbReference>
<organism evidence="7 8">
    <name type="scientific">Veronia nyctiphanis</name>
    <dbReference type="NCBI Taxonomy" id="1278244"/>
    <lineage>
        <taxon>Bacteria</taxon>
        <taxon>Pseudomonadati</taxon>
        <taxon>Pseudomonadota</taxon>
        <taxon>Gammaproteobacteria</taxon>
        <taxon>Vibrionales</taxon>
        <taxon>Vibrionaceae</taxon>
        <taxon>Veronia</taxon>
    </lineage>
</organism>
<comment type="cofactor">
    <cofactor evidence="1">
        <name>Mg(2+)</name>
        <dbReference type="ChEBI" id="CHEBI:18420"/>
    </cofactor>
</comment>
<dbReference type="PANTHER" id="PTHR45138:SF9">
    <property type="entry name" value="DIGUANYLATE CYCLASE DGCM-RELATED"/>
    <property type="match status" value="1"/>
</dbReference>
<dbReference type="Gene3D" id="1.25.40.10">
    <property type="entry name" value="Tetratricopeptide repeat domain"/>
    <property type="match status" value="2"/>
</dbReference>
<accession>A0A4Q0YJJ2</accession>
<dbReference type="FunFam" id="3.30.70.270:FF:000001">
    <property type="entry name" value="Diguanylate cyclase domain protein"/>
    <property type="match status" value="1"/>
</dbReference>
<feature type="transmembrane region" description="Helical" evidence="5">
    <location>
        <begin position="34"/>
        <end position="52"/>
    </location>
</feature>
<dbReference type="InterPro" id="IPR029787">
    <property type="entry name" value="Nucleotide_cyclase"/>
</dbReference>
<evidence type="ECO:0000313" key="8">
    <source>
        <dbReference type="Proteomes" id="UP000290287"/>
    </source>
</evidence>
<dbReference type="PANTHER" id="PTHR45138">
    <property type="entry name" value="REGULATORY COMPONENTS OF SENSORY TRANSDUCTION SYSTEM"/>
    <property type="match status" value="1"/>
</dbReference>
<comment type="caution">
    <text evidence="7">The sequence shown here is derived from an EMBL/GenBank/DDBJ whole genome shotgun (WGS) entry which is preliminary data.</text>
</comment>
<keyword evidence="5" id="KW-0472">Membrane</keyword>
<protein>
    <recommendedName>
        <fullName evidence="2">diguanylate cyclase</fullName>
        <ecNumber evidence="2">2.7.7.65</ecNumber>
    </recommendedName>
</protein>
<dbReference type="SUPFAM" id="SSF81901">
    <property type="entry name" value="HCP-like"/>
    <property type="match status" value="1"/>
</dbReference>
<evidence type="ECO:0000259" key="6">
    <source>
        <dbReference type="PROSITE" id="PS50887"/>
    </source>
</evidence>
<dbReference type="GO" id="GO:0052621">
    <property type="term" value="F:diguanylate cyclase activity"/>
    <property type="evidence" value="ECO:0007669"/>
    <property type="project" value="UniProtKB-EC"/>
</dbReference>
<feature type="coiled-coil region" evidence="4">
    <location>
        <begin position="465"/>
        <end position="525"/>
    </location>
</feature>
<dbReference type="PROSITE" id="PS50887">
    <property type="entry name" value="GGDEF"/>
    <property type="match status" value="1"/>
</dbReference>
<evidence type="ECO:0000256" key="1">
    <source>
        <dbReference type="ARBA" id="ARBA00001946"/>
    </source>
</evidence>
<dbReference type="NCBIfam" id="TIGR00254">
    <property type="entry name" value="GGDEF"/>
    <property type="match status" value="1"/>
</dbReference>
<sequence length="702" mass="80210">MDLYTHDPFVHDSSNINKALPLIDKEMNKIKTSWYFYLLLAITMSISGFILYPSLTEKYSSQGSELSLQEPFRHEDLLSQTKLGQKLLSIKAESNPTNALKKLDELQSKHFTELEADPLLLASFYLNKVDAFAKLNDQSSMEKFRDDAWAYCNEKAQKWLCARVLAHRSYDSLRFGKLQQAEKELSQAQAIASDIQDIHTLTVISLNYANLYLTKNKLLTAKYYLDRAITYEKQQPNEGMKSILDGIEALLAMNSRDWVNAEKYLLRGLALDVNSTSSLTRSTHLMHYFNLVNVAIEQSDYSKARAYLANAEKLLGEDDHSAIFGHFKYISATLFFAEGHLDDALKSINQSLEINDYQVMGWDYDVTKATKGHILLDLNRVEEAKAIYLSVLETDSFSNDPYRRAIIYKKLSDAYERKGDVDSAYKFLKKHLIAKIEYEKSFYEDQIDQKNIVYAEGVKEKDVTLDRTERALKASRLAREQMQNNVLIVCVLLISFLVISQVMRLRKITRENASLQSSNSLLTEEANTDSLTGLHNRRYLMRYVDEELPAKHGSSNVTFTIGILDLDDFKQFNDDYGHNIGDMVLVETARRLESTLRKDDLLVRWGGEEFLCLLQDTHIGNTDNVMQRLCESVSGTPYIIGDLKLKVTLTMGAVNQVPIDLIVSGWESLLHKADVELYHAKQNGKNQYRAVRLKGVNIKEDA</sequence>
<reference evidence="7 8" key="1">
    <citation type="submission" date="2017-10" db="EMBL/GenBank/DDBJ databases">
        <title>Nyctiphanis sp. nov., isolated from the stomach of the euphausiid Nyctiphanes simplex (Hansen, 1911) in the Gulf of California.</title>
        <authorList>
            <person name="Gomez-Gil B."/>
            <person name="Aguilar-Mendez M."/>
            <person name="Lopez-Cortes A."/>
            <person name="Gomez-Gutierrez J."/>
            <person name="Roque A."/>
            <person name="Lang E."/>
            <person name="Gonzalez-Castillo A."/>
        </authorList>
    </citation>
    <scope>NUCLEOTIDE SEQUENCE [LARGE SCALE GENOMIC DNA]</scope>
    <source>
        <strain evidence="7 8">CAIM 600</strain>
    </source>
</reference>
<dbReference type="EMBL" id="PEIB01000047">
    <property type="protein sequence ID" value="RXJ70555.1"/>
    <property type="molecule type" value="Genomic_DNA"/>
</dbReference>
<dbReference type="InterPro" id="IPR000160">
    <property type="entry name" value="GGDEF_dom"/>
</dbReference>
<dbReference type="SUPFAM" id="SSF55073">
    <property type="entry name" value="Nucleotide cyclase"/>
    <property type="match status" value="1"/>
</dbReference>
<dbReference type="Gene3D" id="3.30.70.270">
    <property type="match status" value="1"/>
</dbReference>
<dbReference type="CDD" id="cd01949">
    <property type="entry name" value="GGDEF"/>
    <property type="match status" value="1"/>
</dbReference>
<dbReference type="Proteomes" id="UP000290287">
    <property type="component" value="Unassembled WGS sequence"/>
</dbReference>
<keyword evidence="8" id="KW-1185">Reference proteome</keyword>
<dbReference type="InterPro" id="IPR050469">
    <property type="entry name" value="Diguanylate_Cyclase"/>
</dbReference>
<evidence type="ECO:0000256" key="4">
    <source>
        <dbReference type="SAM" id="Coils"/>
    </source>
</evidence>
<comment type="catalytic activity">
    <reaction evidence="3">
        <text>2 GTP = 3',3'-c-di-GMP + 2 diphosphate</text>
        <dbReference type="Rhea" id="RHEA:24898"/>
        <dbReference type="ChEBI" id="CHEBI:33019"/>
        <dbReference type="ChEBI" id="CHEBI:37565"/>
        <dbReference type="ChEBI" id="CHEBI:58805"/>
        <dbReference type="EC" id="2.7.7.65"/>
    </reaction>
</comment>
<dbReference type="InterPro" id="IPR043128">
    <property type="entry name" value="Rev_trsase/Diguanyl_cyclase"/>
</dbReference>
<dbReference type="Pfam" id="PF00990">
    <property type="entry name" value="GGDEF"/>
    <property type="match status" value="1"/>
</dbReference>
<keyword evidence="5" id="KW-1133">Transmembrane helix</keyword>
<evidence type="ECO:0000256" key="2">
    <source>
        <dbReference type="ARBA" id="ARBA00012528"/>
    </source>
</evidence>
<keyword evidence="4" id="KW-0175">Coiled coil</keyword>
<gene>
    <name evidence="7" type="ORF">CS022_23025</name>
</gene>
<keyword evidence="5" id="KW-0812">Transmembrane</keyword>
<name>A0A4Q0YJJ2_9GAMM</name>
<proteinExistence type="predicted"/>
<feature type="domain" description="GGDEF" evidence="6">
    <location>
        <begin position="557"/>
        <end position="693"/>
    </location>
</feature>
<dbReference type="InterPro" id="IPR011990">
    <property type="entry name" value="TPR-like_helical_dom_sf"/>
</dbReference>
<dbReference type="AlphaFoldDB" id="A0A4Q0YJJ2"/>